<evidence type="ECO:0000259" key="1">
    <source>
        <dbReference type="PROSITE" id="PS51857"/>
    </source>
</evidence>
<dbReference type="InterPro" id="IPR002059">
    <property type="entry name" value="CSP_DNA-bd"/>
</dbReference>
<dbReference type="SUPFAM" id="SSF50249">
    <property type="entry name" value="Nucleic acid-binding proteins"/>
    <property type="match status" value="1"/>
</dbReference>
<reference evidence="2" key="1">
    <citation type="journal article" date="2017" name="Nature">
        <title>The genome of Chenopodium quinoa.</title>
        <authorList>
            <person name="Jarvis D.E."/>
            <person name="Ho Y.S."/>
            <person name="Lightfoot D.J."/>
            <person name="Schmoeckel S.M."/>
            <person name="Li B."/>
            <person name="Borm T.J.A."/>
            <person name="Ohyanagi H."/>
            <person name="Mineta K."/>
            <person name="Michell C.T."/>
            <person name="Saber N."/>
            <person name="Kharbatia N.M."/>
            <person name="Rupper R.R."/>
            <person name="Sharp A.R."/>
            <person name="Dally N."/>
            <person name="Boughton B.A."/>
            <person name="Woo Y.H."/>
            <person name="Gao G."/>
            <person name="Schijlen E.G.W.M."/>
            <person name="Guo X."/>
            <person name="Momin A.A."/>
            <person name="Negrao S."/>
            <person name="Al-Babili S."/>
            <person name="Gehring C."/>
            <person name="Roessner U."/>
            <person name="Jung C."/>
            <person name="Murphy K."/>
            <person name="Arold S.T."/>
            <person name="Gojobori T."/>
            <person name="van der Linden C.G."/>
            <person name="van Loo E.N."/>
            <person name="Jellen E.N."/>
            <person name="Maughan P.J."/>
            <person name="Tester M."/>
        </authorList>
    </citation>
    <scope>NUCLEOTIDE SEQUENCE [LARGE SCALE GENOMIC DNA]</scope>
    <source>
        <strain evidence="2">cv. PI 614886</strain>
    </source>
</reference>
<evidence type="ECO:0000313" key="3">
    <source>
        <dbReference type="Proteomes" id="UP000596660"/>
    </source>
</evidence>
<dbReference type="PRINTS" id="PR00050">
    <property type="entry name" value="COLDSHOCK"/>
</dbReference>
<organism evidence="2 3">
    <name type="scientific">Chenopodium quinoa</name>
    <name type="common">Quinoa</name>
    <dbReference type="NCBI Taxonomy" id="63459"/>
    <lineage>
        <taxon>Eukaryota</taxon>
        <taxon>Viridiplantae</taxon>
        <taxon>Streptophyta</taxon>
        <taxon>Embryophyta</taxon>
        <taxon>Tracheophyta</taxon>
        <taxon>Spermatophyta</taxon>
        <taxon>Magnoliopsida</taxon>
        <taxon>eudicotyledons</taxon>
        <taxon>Gunneridae</taxon>
        <taxon>Pentapetalae</taxon>
        <taxon>Caryophyllales</taxon>
        <taxon>Chenopodiaceae</taxon>
        <taxon>Chenopodioideae</taxon>
        <taxon>Atripliceae</taxon>
        <taxon>Chenopodium</taxon>
    </lineage>
</organism>
<proteinExistence type="predicted"/>
<accession>A0A803LPW8</accession>
<dbReference type="GO" id="GO:0003676">
    <property type="term" value="F:nucleic acid binding"/>
    <property type="evidence" value="ECO:0007669"/>
    <property type="project" value="InterPro"/>
</dbReference>
<dbReference type="OMA" id="HYSTIKM"/>
<dbReference type="InterPro" id="IPR050181">
    <property type="entry name" value="Cold_shock_domain"/>
</dbReference>
<dbReference type="InterPro" id="IPR011129">
    <property type="entry name" value="CSD"/>
</dbReference>
<sequence length="75" mass="8074">MAVGTVKWFNDNAGFGFIGPDDGGAEIFVHVSVSQANMAEGQKVEFDVHQGPNGPEAFNKLRLDRLSLLNQAQGK</sequence>
<dbReference type="Pfam" id="PF00313">
    <property type="entry name" value="CSD"/>
    <property type="match status" value="1"/>
</dbReference>
<keyword evidence="3" id="KW-1185">Reference proteome</keyword>
<name>A0A803LPW8_CHEQI</name>
<feature type="domain" description="CSD" evidence="1">
    <location>
        <begin position="1"/>
        <end position="62"/>
    </location>
</feature>
<dbReference type="Gene3D" id="2.40.50.140">
    <property type="entry name" value="Nucleic acid-binding proteins"/>
    <property type="match status" value="1"/>
</dbReference>
<dbReference type="AlphaFoldDB" id="A0A803LPW8"/>
<dbReference type="EnsemblPlants" id="AUR62016997-RA">
    <property type="protein sequence ID" value="AUR62016997-RA:cds"/>
    <property type="gene ID" value="AUR62016997"/>
</dbReference>
<dbReference type="Gramene" id="AUR62016997-RA">
    <property type="protein sequence ID" value="AUR62016997-RA:cds"/>
    <property type="gene ID" value="AUR62016997"/>
</dbReference>
<reference evidence="2" key="2">
    <citation type="submission" date="2021-03" db="UniProtKB">
        <authorList>
            <consortium name="EnsemblPlants"/>
        </authorList>
    </citation>
    <scope>IDENTIFICATION</scope>
</reference>
<dbReference type="CDD" id="cd04458">
    <property type="entry name" value="CSP_CDS"/>
    <property type="match status" value="1"/>
</dbReference>
<protein>
    <recommendedName>
        <fullName evidence="1">CSD domain-containing protein</fullName>
    </recommendedName>
</protein>
<dbReference type="PROSITE" id="PS51857">
    <property type="entry name" value="CSD_2"/>
    <property type="match status" value="1"/>
</dbReference>
<dbReference type="SMART" id="SM00357">
    <property type="entry name" value="CSP"/>
    <property type="match status" value="1"/>
</dbReference>
<dbReference type="Proteomes" id="UP000596660">
    <property type="component" value="Unplaced"/>
</dbReference>
<dbReference type="InterPro" id="IPR012340">
    <property type="entry name" value="NA-bd_OB-fold"/>
</dbReference>
<dbReference type="PANTHER" id="PTHR11544">
    <property type="entry name" value="COLD SHOCK DOMAIN CONTAINING PROTEINS"/>
    <property type="match status" value="1"/>
</dbReference>
<evidence type="ECO:0000313" key="2">
    <source>
        <dbReference type="EnsemblPlants" id="AUR62016997-RA:cds"/>
    </source>
</evidence>